<organism evidence="1 2">
    <name type="scientific">Hibiscus sabdariffa</name>
    <name type="common">roselle</name>
    <dbReference type="NCBI Taxonomy" id="183260"/>
    <lineage>
        <taxon>Eukaryota</taxon>
        <taxon>Viridiplantae</taxon>
        <taxon>Streptophyta</taxon>
        <taxon>Embryophyta</taxon>
        <taxon>Tracheophyta</taxon>
        <taxon>Spermatophyta</taxon>
        <taxon>Magnoliopsida</taxon>
        <taxon>eudicotyledons</taxon>
        <taxon>Gunneridae</taxon>
        <taxon>Pentapetalae</taxon>
        <taxon>rosids</taxon>
        <taxon>malvids</taxon>
        <taxon>Malvales</taxon>
        <taxon>Malvaceae</taxon>
        <taxon>Malvoideae</taxon>
        <taxon>Hibiscus</taxon>
    </lineage>
</organism>
<proteinExistence type="predicted"/>
<sequence>MSFPPCKLGVVLDAITDVVNVAVHVEQRGKQKDCPYVVVDALPASFSQTLVAIPPIVATTGKNGKQSVAAYTTSLLGHNM</sequence>
<dbReference type="Proteomes" id="UP001472677">
    <property type="component" value="Unassembled WGS sequence"/>
</dbReference>
<keyword evidence="2" id="KW-1185">Reference proteome</keyword>
<evidence type="ECO:0000313" key="1">
    <source>
        <dbReference type="EMBL" id="KAK8480476.1"/>
    </source>
</evidence>
<accession>A0ABR1ZIV7</accession>
<reference evidence="1 2" key="1">
    <citation type="journal article" date="2024" name="G3 (Bethesda)">
        <title>Genome assembly of Hibiscus sabdariffa L. provides insights into metabolisms of medicinal natural products.</title>
        <authorList>
            <person name="Kim T."/>
        </authorList>
    </citation>
    <scope>NUCLEOTIDE SEQUENCE [LARGE SCALE GENOMIC DNA]</scope>
    <source>
        <strain evidence="1">TK-2024</strain>
        <tissue evidence="1">Old leaves</tissue>
    </source>
</reference>
<comment type="caution">
    <text evidence="1">The sequence shown here is derived from an EMBL/GenBank/DDBJ whole genome shotgun (WGS) entry which is preliminary data.</text>
</comment>
<protein>
    <submittedName>
        <fullName evidence="1">Uncharacterized protein</fullName>
    </submittedName>
</protein>
<dbReference type="EMBL" id="JBBPBM010002043">
    <property type="protein sequence ID" value="KAK8480476.1"/>
    <property type="molecule type" value="Genomic_DNA"/>
</dbReference>
<gene>
    <name evidence="1" type="ORF">V6N12_013810</name>
</gene>
<name>A0ABR1ZIV7_9ROSI</name>
<evidence type="ECO:0000313" key="2">
    <source>
        <dbReference type="Proteomes" id="UP001472677"/>
    </source>
</evidence>